<dbReference type="Gene3D" id="3.40.50.300">
    <property type="entry name" value="P-loop containing nucleotide triphosphate hydrolases"/>
    <property type="match status" value="1"/>
</dbReference>
<protein>
    <recommendedName>
        <fullName evidence="3">ABC transporter domain-containing protein</fullName>
    </recommendedName>
</protein>
<evidence type="ECO:0000259" key="3">
    <source>
        <dbReference type="Pfam" id="PF00005"/>
    </source>
</evidence>
<dbReference type="PANTHER" id="PTHR19241">
    <property type="entry name" value="ATP-BINDING CASSETTE TRANSPORTER"/>
    <property type="match status" value="1"/>
</dbReference>
<evidence type="ECO:0000313" key="4">
    <source>
        <dbReference type="EMBL" id="KAG1788274.1"/>
    </source>
</evidence>
<dbReference type="Pfam" id="PF00005">
    <property type="entry name" value="ABC_tran"/>
    <property type="match status" value="1"/>
</dbReference>
<comment type="caution">
    <text evidence="4">The sequence shown here is derived from an EMBL/GenBank/DDBJ whole genome shotgun (WGS) entry which is preliminary data.</text>
</comment>
<keyword evidence="5" id="KW-1185">Reference proteome</keyword>
<reference evidence="4" key="1">
    <citation type="journal article" date="2020" name="New Phytol.">
        <title>Comparative genomics reveals dynamic genome evolution in host specialist ectomycorrhizal fungi.</title>
        <authorList>
            <person name="Lofgren L.A."/>
            <person name="Nguyen N.H."/>
            <person name="Vilgalys R."/>
            <person name="Ruytinx J."/>
            <person name="Liao H.L."/>
            <person name="Branco S."/>
            <person name="Kuo A."/>
            <person name="LaButti K."/>
            <person name="Lipzen A."/>
            <person name="Andreopoulos W."/>
            <person name="Pangilinan J."/>
            <person name="Riley R."/>
            <person name="Hundley H."/>
            <person name="Na H."/>
            <person name="Barry K."/>
            <person name="Grigoriev I.V."/>
            <person name="Stajich J.E."/>
            <person name="Kennedy P.G."/>
        </authorList>
    </citation>
    <scope>NUCLEOTIDE SEQUENCE</scope>
    <source>
        <strain evidence="4">S12</strain>
    </source>
</reference>
<accession>A0A9P7AFH7</accession>
<dbReference type="InterPro" id="IPR003439">
    <property type="entry name" value="ABC_transporter-like_ATP-bd"/>
</dbReference>
<dbReference type="InterPro" id="IPR027417">
    <property type="entry name" value="P-loop_NTPase"/>
</dbReference>
<dbReference type="RefSeq" id="XP_041155547.1">
    <property type="nucleotide sequence ID" value="XM_041308935.1"/>
</dbReference>
<dbReference type="Proteomes" id="UP000719766">
    <property type="component" value="Unassembled WGS sequence"/>
</dbReference>
<evidence type="ECO:0000313" key="5">
    <source>
        <dbReference type="Proteomes" id="UP000719766"/>
    </source>
</evidence>
<feature type="compositionally biased region" description="Polar residues" evidence="2">
    <location>
        <begin position="70"/>
        <end position="79"/>
    </location>
</feature>
<evidence type="ECO:0000256" key="2">
    <source>
        <dbReference type="SAM" id="MobiDB-lite"/>
    </source>
</evidence>
<feature type="domain" description="ABC transporter" evidence="3">
    <location>
        <begin position="214"/>
        <end position="335"/>
    </location>
</feature>
<organism evidence="4 5">
    <name type="scientific">Suillus plorans</name>
    <dbReference type="NCBI Taxonomy" id="116603"/>
    <lineage>
        <taxon>Eukaryota</taxon>
        <taxon>Fungi</taxon>
        <taxon>Dikarya</taxon>
        <taxon>Basidiomycota</taxon>
        <taxon>Agaricomycotina</taxon>
        <taxon>Agaricomycetes</taxon>
        <taxon>Agaricomycetidae</taxon>
        <taxon>Boletales</taxon>
        <taxon>Suillineae</taxon>
        <taxon>Suillaceae</taxon>
        <taxon>Suillus</taxon>
    </lineage>
</organism>
<keyword evidence="1" id="KW-0813">Transport</keyword>
<dbReference type="AlphaFoldDB" id="A0A9P7AFH7"/>
<dbReference type="GO" id="GO:0005524">
    <property type="term" value="F:ATP binding"/>
    <property type="evidence" value="ECO:0007669"/>
    <property type="project" value="InterPro"/>
</dbReference>
<name>A0A9P7AFH7_9AGAM</name>
<dbReference type="GeneID" id="64602699"/>
<dbReference type="SUPFAM" id="SSF52540">
    <property type="entry name" value="P-loop containing nucleoside triphosphate hydrolases"/>
    <property type="match status" value="1"/>
</dbReference>
<gene>
    <name evidence="4" type="ORF">HD556DRAFT_1499729</name>
</gene>
<dbReference type="EMBL" id="JABBWE010000070">
    <property type="protein sequence ID" value="KAG1788274.1"/>
    <property type="molecule type" value="Genomic_DNA"/>
</dbReference>
<feature type="region of interest" description="Disordered" evidence="2">
    <location>
        <begin position="69"/>
        <end position="109"/>
    </location>
</feature>
<evidence type="ECO:0000256" key="1">
    <source>
        <dbReference type="ARBA" id="ARBA00022448"/>
    </source>
</evidence>
<dbReference type="GO" id="GO:0016887">
    <property type="term" value="F:ATP hydrolysis activity"/>
    <property type="evidence" value="ECO:0007669"/>
    <property type="project" value="InterPro"/>
</dbReference>
<proteinExistence type="predicted"/>
<dbReference type="OrthoDB" id="245989at2759"/>
<sequence>MAGGLRASSMTSQKYYNNYIIICHGLLLLEINIPQDEPHQDEAYKGVHSSPSRVPVNFFDPVGVSELKRTMTSRSTRSQVNHRESSRRGSSPKPPMPASAKGIDTPSSSSVIPAYDDDAFDFEVTLKDLGRELSVMFKDLRIVGVGAHASLQLTIGSMLNPAAILRNTLAMRNQPVRDIFSGFEGIVAPGEMLCYSSRTTWFRLQHVPIANQCGEYHAIQSEVCYDFFTPKDIARQYRGDVIYCPDDDVHFPTLTVEQTLSFAIKMRTPHARFIDQTREQFNRDVVDILVRIFGLRHARNTVVGDAAIRGVSGGEKKRVSIAEALSCHALIGAWDK</sequence>